<dbReference type="Pfam" id="PF00271">
    <property type="entry name" value="Helicase_C"/>
    <property type="match status" value="1"/>
</dbReference>
<dbReference type="GO" id="GO:0016787">
    <property type="term" value="F:hydrolase activity"/>
    <property type="evidence" value="ECO:0007669"/>
    <property type="project" value="InterPro"/>
</dbReference>
<dbReference type="PROSITE" id="PS51192">
    <property type="entry name" value="HELICASE_ATP_BIND_1"/>
    <property type="match status" value="1"/>
</dbReference>
<dbReference type="InterPro" id="IPR006935">
    <property type="entry name" value="Helicase/UvrB_N"/>
</dbReference>
<sequence>MPKQRASQISSGDLELREHQKAALEELAKLRREGNSIALLTHATGTGKTTTAVLDAKKMNLPTLLLAHTRELVEQGASTFARLWPEAKVAIIDGDGIRGVHHEVHPWPYQAMEQSNKNLFGKETTMQDDNNSGSNLVLVSTIQYIQRNLIDFDPEQFGYIIIDEAHHATSRTYQQVIGYFHAQFLLGLTATPERMDGQSLLEIFQNVAHRMDLRQAIELGELVPIRCIRVKTNIDLSSLRFNGIRYQAKDLEEKLHIPERNQLIVQAYQELVAGERAVVFCVNVAHAEKMASLFQEKGIAARAVSGQQSRLERQKILKDYEKGILQVLCACDILNEGWDSPETRVLIMARPTLSKVIYLQQLGRGTRKAPGKESLLVIDFVDNGSKYNQALSLHRLFKIREYMAGRYVLASPEKIAEEKAHWDARQWTQERPDLVANLHLWLKDVERVDLFDWQEAVEHMWSHRKVAIELGVDDMTVRNWVKKGKIEADHELPLGRHHYYYFEPERLEEIRTTMGIPKRLPIYEEFFAFLERGDMSSSYKPVLLRAMVDLADETGRVMIADLVERFTFFYRNRAEQNLLVEKPIFRLSRVQDLTTEEIRNILFTMPFEKFERKGYFQQSRELTQVQWAPSLWRKLTVQDKERICNKAEEQIVAYYEHIEKEKRLKK</sequence>
<evidence type="ECO:0000313" key="3">
    <source>
        <dbReference type="EMBL" id="QGG46802.1"/>
    </source>
</evidence>
<accession>A0A5Q2N0K8</accession>
<evidence type="ECO:0000259" key="1">
    <source>
        <dbReference type="PROSITE" id="PS51192"/>
    </source>
</evidence>
<dbReference type="Proteomes" id="UP000366051">
    <property type="component" value="Chromosome"/>
</dbReference>
<dbReference type="SMART" id="SM00490">
    <property type="entry name" value="HELICc"/>
    <property type="match status" value="1"/>
</dbReference>
<dbReference type="Pfam" id="PF04851">
    <property type="entry name" value="ResIII"/>
    <property type="match status" value="1"/>
</dbReference>
<dbReference type="GO" id="GO:0004386">
    <property type="term" value="F:helicase activity"/>
    <property type="evidence" value="ECO:0007669"/>
    <property type="project" value="UniProtKB-KW"/>
</dbReference>
<feature type="domain" description="Helicase C-terminal" evidence="2">
    <location>
        <begin position="263"/>
        <end position="419"/>
    </location>
</feature>
<dbReference type="GO" id="GO:0005524">
    <property type="term" value="F:ATP binding"/>
    <property type="evidence" value="ECO:0007669"/>
    <property type="project" value="InterPro"/>
</dbReference>
<dbReference type="Gene3D" id="3.40.50.300">
    <property type="entry name" value="P-loop containing nucleotide triphosphate hydrolases"/>
    <property type="match status" value="2"/>
</dbReference>
<keyword evidence="3" id="KW-0067">ATP-binding</keyword>
<evidence type="ECO:0000313" key="4">
    <source>
        <dbReference type="Proteomes" id="UP000366051"/>
    </source>
</evidence>
<dbReference type="EMBL" id="CP045875">
    <property type="protein sequence ID" value="QGG46802.1"/>
    <property type="molecule type" value="Genomic_DNA"/>
</dbReference>
<dbReference type="SMART" id="SM00487">
    <property type="entry name" value="DEXDc"/>
    <property type="match status" value="1"/>
</dbReference>
<dbReference type="AlphaFoldDB" id="A0A5Q2N0K8"/>
<name>A0A5Q2N0K8_9FIRM</name>
<dbReference type="PROSITE" id="PS51194">
    <property type="entry name" value="HELICASE_CTER"/>
    <property type="match status" value="1"/>
</dbReference>
<dbReference type="InterPro" id="IPR014001">
    <property type="entry name" value="Helicase_ATP-bd"/>
</dbReference>
<organism evidence="3 4">
    <name type="scientific">Heliorestis convoluta</name>
    <dbReference type="NCBI Taxonomy" id="356322"/>
    <lineage>
        <taxon>Bacteria</taxon>
        <taxon>Bacillati</taxon>
        <taxon>Bacillota</taxon>
        <taxon>Clostridia</taxon>
        <taxon>Eubacteriales</taxon>
        <taxon>Heliobacteriaceae</taxon>
        <taxon>Heliorestis</taxon>
    </lineage>
</organism>
<keyword evidence="3" id="KW-0347">Helicase</keyword>
<dbReference type="InterPro" id="IPR050742">
    <property type="entry name" value="Helicase_Restrict-Modif_Enz"/>
</dbReference>
<dbReference type="RefSeq" id="WP_153724309.1">
    <property type="nucleotide sequence ID" value="NZ_CP045875.1"/>
</dbReference>
<feature type="domain" description="Helicase ATP-binding" evidence="1">
    <location>
        <begin position="29"/>
        <end position="210"/>
    </location>
</feature>
<dbReference type="InterPro" id="IPR027417">
    <property type="entry name" value="P-loop_NTPase"/>
</dbReference>
<evidence type="ECO:0000259" key="2">
    <source>
        <dbReference type="PROSITE" id="PS51194"/>
    </source>
</evidence>
<dbReference type="PANTHER" id="PTHR47396:SF1">
    <property type="entry name" value="ATP-DEPENDENT HELICASE IRC3-RELATED"/>
    <property type="match status" value="1"/>
</dbReference>
<protein>
    <submittedName>
        <fullName evidence="3">DEAD/DEAH box helicase</fullName>
    </submittedName>
</protein>
<dbReference type="CDD" id="cd18799">
    <property type="entry name" value="SF2_C_EcoAI-like"/>
    <property type="match status" value="1"/>
</dbReference>
<gene>
    <name evidence="3" type="ORF">FTV88_0623</name>
</gene>
<proteinExistence type="predicted"/>
<reference evidence="4" key="1">
    <citation type="submission" date="2019-11" db="EMBL/GenBank/DDBJ databases">
        <title>Genome sequence of Heliorestis convoluta strain HH, an alkaliphilic and minimalistic phototrophic bacterium from a soda lake in Egypt.</title>
        <authorList>
            <person name="Dewey E.D."/>
            <person name="Stokes L.M."/>
            <person name="Burchell B.M."/>
            <person name="Shaffer K.N."/>
            <person name="Huntington A.M."/>
            <person name="Baker J.M."/>
            <person name="Nadendla S."/>
            <person name="Giglio M.G."/>
            <person name="Touchman J.W."/>
            <person name="Blankenship R.E."/>
            <person name="Madigan M.T."/>
            <person name="Sattley W.M."/>
        </authorList>
    </citation>
    <scope>NUCLEOTIDE SEQUENCE [LARGE SCALE GENOMIC DNA]</scope>
    <source>
        <strain evidence="4">HH</strain>
    </source>
</reference>
<keyword evidence="3" id="KW-0378">Hydrolase</keyword>
<dbReference type="GO" id="GO:0003677">
    <property type="term" value="F:DNA binding"/>
    <property type="evidence" value="ECO:0007669"/>
    <property type="project" value="InterPro"/>
</dbReference>
<dbReference type="PANTHER" id="PTHR47396">
    <property type="entry name" value="TYPE I RESTRICTION ENZYME ECOKI R PROTEIN"/>
    <property type="match status" value="1"/>
</dbReference>
<dbReference type="OrthoDB" id="9802848at2"/>
<keyword evidence="4" id="KW-1185">Reference proteome</keyword>
<dbReference type="GO" id="GO:0005829">
    <property type="term" value="C:cytosol"/>
    <property type="evidence" value="ECO:0007669"/>
    <property type="project" value="TreeGrafter"/>
</dbReference>
<dbReference type="SUPFAM" id="SSF52540">
    <property type="entry name" value="P-loop containing nucleoside triphosphate hydrolases"/>
    <property type="match status" value="1"/>
</dbReference>
<dbReference type="InterPro" id="IPR001650">
    <property type="entry name" value="Helicase_C-like"/>
</dbReference>
<keyword evidence="3" id="KW-0547">Nucleotide-binding</keyword>
<dbReference type="KEGG" id="hcv:FTV88_0623"/>